<dbReference type="Pfam" id="PF01205">
    <property type="entry name" value="Impact_N"/>
    <property type="match status" value="1"/>
</dbReference>
<dbReference type="SUPFAM" id="SSF54211">
    <property type="entry name" value="Ribosomal protein S5 domain 2-like"/>
    <property type="match status" value="1"/>
</dbReference>
<dbReference type="GO" id="GO:0006446">
    <property type="term" value="P:regulation of translational initiation"/>
    <property type="evidence" value="ECO:0007669"/>
    <property type="project" value="TreeGrafter"/>
</dbReference>
<dbReference type="Pfam" id="PF09186">
    <property type="entry name" value="DUF1949"/>
    <property type="match status" value="1"/>
</dbReference>
<dbReference type="SUPFAM" id="SSF54980">
    <property type="entry name" value="EF-G C-terminal domain-like"/>
    <property type="match status" value="1"/>
</dbReference>
<dbReference type="KEGG" id="sgbi:P3F81_02670"/>
<dbReference type="InterPro" id="IPR020569">
    <property type="entry name" value="UPF0029_Impact_CS"/>
</dbReference>
<dbReference type="Proteomes" id="UP001243623">
    <property type="component" value="Chromosome"/>
</dbReference>
<dbReference type="InterPro" id="IPR015269">
    <property type="entry name" value="UPF0029_Impact_C"/>
</dbReference>
<evidence type="ECO:0000313" key="5">
    <source>
        <dbReference type="Proteomes" id="UP001243623"/>
    </source>
</evidence>
<protein>
    <submittedName>
        <fullName evidence="4">YigZ family protein</fullName>
    </submittedName>
</protein>
<comment type="similarity">
    <text evidence="1">Belongs to the IMPACT family.</text>
</comment>
<dbReference type="AlphaFoldDB" id="A0A9Y2EU66"/>
<dbReference type="Gene3D" id="3.30.70.240">
    <property type="match status" value="1"/>
</dbReference>
<evidence type="ECO:0000259" key="3">
    <source>
        <dbReference type="Pfam" id="PF09186"/>
    </source>
</evidence>
<evidence type="ECO:0000256" key="1">
    <source>
        <dbReference type="ARBA" id="ARBA00007665"/>
    </source>
</evidence>
<accession>A0A9Y2EU66</accession>
<dbReference type="GO" id="GO:0005737">
    <property type="term" value="C:cytoplasm"/>
    <property type="evidence" value="ECO:0007669"/>
    <property type="project" value="TreeGrafter"/>
</dbReference>
<dbReference type="PROSITE" id="PS00910">
    <property type="entry name" value="UPF0029"/>
    <property type="match status" value="1"/>
</dbReference>
<sequence length="216" mass="24096">MNNNYLTIQQSTVAEYEINKSRFIAYLERIATENEAIEFIEKIKKKHWDARHNCSAYIIGEKANFQKADDDGEPSGTAGKPMLEVLKKNGLTDVVVVVTRYFGGIKLGAGGLIRAYGTSVTNAISAAQIVEKVLFSRLAVTIDYTLLGTLENSLHLSKYIIESKEFTDKVTLNILVPKTTVSSVKESIINWTSSHCSITQLNEFFYELSVSNEEKS</sequence>
<dbReference type="InterPro" id="IPR036956">
    <property type="entry name" value="Impact_N_sf"/>
</dbReference>
<feature type="domain" description="Impact N-terminal" evidence="2">
    <location>
        <begin position="20"/>
        <end position="124"/>
    </location>
</feature>
<feature type="domain" description="UPF0029" evidence="3">
    <location>
        <begin position="140"/>
        <end position="193"/>
    </location>
</feature>
<dbReference type="InterPro" id="IPR001498">
    <property type="entry name" value="Impact_N"/>
</dbReference>
<dbReference type="PANTHER" id="PTHR16301">
    <property type="entry name" value="IMPACT-RELATED"/>
    <property type="match status" value="1"/>
</dbReference>
<organism evidence="4 5">
    <name type="scientific">Selenobaculum gibii</name>
    <dbReference type="NCBI Taxonomy" id="3054208"/>
    <lineage>
        <taxon>Bacteria</taxon>
        <taxon>Bacillati</taxon>
        <taxon>Bacillota</taxon>
        <taxon>Negativicutes</taxon>
        <taxon>Selenomonadales</taxon>
        <taxon>Selenomonadaceae</taxon>
        <taxon>Selenobaculum</taxon>
    </lineage>
</organism>
<proteinExistence type="inferred from homology"/>
<dbReference type="InterPro" id="IPR035647">
    <property type="entry name" value="EFG_III/V"/>
</dbReference>
<dbReference type="Gene3D" id="3.30.230.30">
    <property type="entry name" value="Impact, N-terminal domain"/>
    <property type="match status" value="1"/>
</dbReference>
<reference evidence="4" key="1">
    <citation type="submission" date="2023-03" db="EMBL/GenBank/DDBJ databases">
        <title>Selenobaculum gbiensis gen. nov. sp. nov., a new bacterium isolated from the gut microbiota of IBD patient.</title>
        <authorList>
            <person name="Yeo S."/>
            <person name="Park H."/>
            <person name="Huh C.S."/>
        </authorList>
    </citation>
    <scope>NUCLEOTIDE SEQUENCE</scope>
    <source>
        <strain evidence="4">ICN-92133</strain>
    </source>
</reference>
<dbReference type="PANTHER" id="PTHR16301:SF20">
    <property type="entry name" value="IMPACT FAMILY MEMBER YIGZ"/>
    <property type="match status" value="1"/>
</dbReference>
<gene>
    <name evidence="4" type="ORF">P3F81_02670</name>
</gene>
<dbReference type="EMBL" id="CP120678">
    <property type="protein sequence ID" value="WIW71255.1"/>
    <property type="molecule type" value="Genomic_DNA"/>
</dbReference>
<evidence type="ECO:0000259" key="2">
    <source>
        <dbReference type="Pfam" id="PF01205"/>
    </source>
</evidence>
<evidence type="ECO:0000313" key="4">
    <source>
        <dbReference type="EMBL" id="WIW71255.1"/>
    </source>
</evidence>
<dbReference type="RefSeq" id="WP_147666567.1">
    <property type="nucleotide sequence ID" value="NZ_CP120678.1"/>
</dbReference>
<name>A0A9Y2EU66_9FIRM</name>
<dbReference type="InterPro" id="IPR020568">
    <property type="entry name" value="Ribosomal_Su5_D2-typ_SF"/>
</dbReference>
<dbReference type="NCBIfam" id="TIGR00257">
    <property type="entry name" value="IMPACT_YIGZ"/>
    <property type="match status" value="1"/>
</dbReference>
<dbReference type="InterPro" id="IPR015796">
    <property type="entry name" value="Impact_YigZ-like"/>
</dbReference>
<keyword evidence="5" id="KW-1185">Reference proteome</keyword>
<dbReference type="InterPro" id="IPR023582">
    <property type="entry name" value="Impact"/>
</dbReference>